<evidence type="ECO:0000256" key="7">
    <source>
        <dbReference type="ARBA" id="ARBA00023098"/>
    </source>
</evidence>
<evidence type="ECO:0000256" key="8">
    <source>
        <dbReference type="SAM" id="SignalP"/>
    </source>
</evidence>
<gene>
    <name evidence="9" type="ORF">Scaly_1306700</name>
</gene>
<protein>
    <submittedName>
        <fullName evidence="9">GDSL esterase/lipase</fullName>
    </submittedName>
</protein>
<dbReference type="SUPFAM" id="SSF52266">
    <property type="entry name" value="SGNH hydrolase"/>
    <property type="match status" value="1"/>
</dbReference>
<evidence type="ECO:0000256" key="5">
    <source>
        <dbReference type="ARBA" id="ARBA00022801"/>
    </source>
</evidence>
<keyword evidence="6" id="KW-0442">Lipid degradation</keyword>
<dbReference type="CDD" id="cd01837">
    <property type="entry name" value="SGNH_plant_lipase_like"/>
    <property type="match status" value="1"/>
</dbReference>
<accession>A0AAW2Q6M2</accession>
<feature type="signal peptide" evidence="8">
    <location>
        <begin position="1"/>
        <end position="27"/>
    </location>
</feature>
<dbReference type="InterPro" id="IPR001087">
    <property type="entry name" value="GDSL"/>
</dbReference>
<keyword evidence="3" id="KW-0964">Secreted</keyword>
<dbReference type="EMBL" id="JACGWM010000007">
    <property type="protein sequence ID" value="KAL0363515.1"/>
    <property type="molecule type" value="Genomic_DNA"/>
</dbReference>
<dbReference type="InterPro" id="IPR051238">
    <property type="entry name" value="GDSL_esterase/lipase"/>
</dbReference>
<keyword evidence="4 8" id="KW-0732">Signal</keyword>
<evidence type="ECO:0000256" key="4">
    <source>
        <dbReference type="ARBA" id="ARBA00022729"/>
    </source>
</evidence>
<organism evidence="9">
    <name type="scientific">Sesamum calycinum</name>
    <dbReference type="NCBI Taxonomy" id="2727403"/>
    <lineage>
        <taxon>Eukaryota</taxon>
        <taxon>Viridiplantae</taxon>
        <taxon>Streptophyta</taxon>
        <taxon>Embryophyta</taxon>
        <taxon>Tracheophyta</taxon>
        <taxon>Spermatophyta</taxon>
        <taxon>Magnoliopsida</taxon>
        <taxon>eudicotyledons</taxon>
        <taxon>Gunneridae</taxon>
        <taxon>Pentapetalae</taxon>
        <taxon>asterids</taxon>
        <taxon>lamiids</taxon>
        <taxon>Lamiales</taxon>
        <taxon>Pedaliaceae</taxon>
        <taxon>Sesamum</taxon>
    </lineage>
</organism>
<comment type="similarity">
    <text evidence="2">Belongs to the 'GDSL' lipolytic enzyme family.</text>
</comment>
<dbReference type="GO" id="GO:0016788">
    <property type="term" value="F:hydrolase activity, acting on ester bonds"/>
    <property type="evidence" value="ECO:0007669"/>
    <property type="project" value="InterPro"/>
</dbReference>
<keyword evidence="7" id="KW-0443">Lipid metabolism</keyword>
<dbReference type="InterPro" id="IPR035669">
    <property type="entry name" value="SGNH_plant_lipase-like"/>
</dbReference>
<evidence type="ECO:0000256" key="1">
    <source>
        <dbReference type="ARBA" id="ARBA00004613"/>
    </source>
</evidence>
<evidence type="ECO:0000256" key="3">
    <source>
        <dbReference type="ARBA" id="ARBA00022525"/>
    </source>
</evidence>
<proteinExistence type="inferred from homology"/>
<dbReference type="Gene3D" id="3.40.50.1110">
    <property type="entry name" value="SGNH hydrolase"/>
    <property type="match status" value="1"/>
</dbReference>
<evidence type="ECO:0000256" key="6">
    <source>
        <dbReference type="ARBA" id="ARBA00022963"/>
    </source>
</evidence>
<sequence>MTYSNNLNICCLFLLFLASSLQTIVVGEPKVPCLFIFGDSLVDNGNNVNRNTTAKVNYFPYGIDFPGGPTGRFNNGRNIADILAELLGFDKYIAPFASSTNQDMLRGVNYGSGGSGILDETGHLFGDVINFNEQLSNHEVVISRMAKLLGSGSVARKHLSRCIYTVGMGNNDYLANYLPQYYAVTTPYTPHQFASLLIAHYSKQLRRLYDDGARKVAVFALGKLGCIPQQLATYGTSDASSCVETSNDVVQSFNENLKILIHDLNRNLPDAKFVYTRDTSDSESYGNISNLSEPCCGVSAEDGQCVAGSVPCSNRDAYLFWDSFHPTEAATLLSAKIAYGYMSPLFAESDAVAIY</sequence>
<name>A0AAW2Q6M2_9LAMI</name>
<dbReference type="InterPro" id="IPR036514">
    <property type="entry name" value="SGNH_hydro_sf"/>
</dbReference>
<dbReference type="GO" id="GO:0005576">
    <property type="term" value="C:extracellular region"/>
    <property type="evidence" value="ECO:0007669"/>
    <property type="project" value="UniProtKB-SubCell"/>
</dbReference>
<dbReference type="AlphaFoldDB" id="A0AAW2Q6M2"/>
<comment type="subcellular location">
    <subcellularLocation>
        <location evidence="1">Secreted</location>
    </subcellularLocation>
</comment>
<evidence type="ECO:0000256" key="2">
    <source>
        <dbReference type="ARBA" id="ARBA00008668"/>
    </source>
</evidence>
<reference evidence="9" key="2">
    <citation type="journal article" date="2024" name="Plant">
        <title>Genomic evolution and insights into agronomic trait innovations of Sesamum species.</title>
        <authorList>
            <person name="Miao H."/>
            <person name="Wang L."/>
            <person name="Qu L."/>
            <person name="Liu H."/>
            <person name="Sun Y."/>
            <person name="Le M."/>
            <person name="Wang Q."/>
            <person name="Wei S."/>
            <person name="Zheng Y."/>
            <person name="Lin W."/>
            <person name="Duan Y."/>
            <person name="Cao H."/>
            <person name="Xiong S."/>
            <person name="Wang X."/>
            <person name="Wei L."/>
            <person name="Li C."/>
            <person name="Ma Q."/>
            <person name="Ju M."/>
            <person name="Zhao R."/>
            <person name="Li G."/>
            <person name="Mu C."/>
            <person name="Tian Q."/>
            <person name="Mei H."/>
            <person name="Zhang T."/>
            <person name="Gao T."/>
            <person name="Zhang H."/>
        </authorList>
    </citation>
    <scope>NUCLEOTIDE SEQUENCE</scope>
    <source>
        <strain evidence="9">KEN8</strain>
    </source>
</reference>
<keyword evidence="5" id="KW-0378">Hydrolase</keyword>
<evidence type="ECO:0000313" key="9">
    <source>
        <dbReference type="EMBL" id="KAL0363515.1"/>
    </source>
</evidence>
<dbReference type="PANTHER" id="PTHR45650">
    <property type="entry name" value="GDSL-LIKE LIPASE/ACYLHYDROLASE-RELATED"/>
    <property type="match status" value="1"/>
</dbReference>
<dbReference type="GO" id="GO:0016042">
    <property type="term" value="P:lipid catabolic process"/>
    <property type="evidence" value="ECO:0007669"/>
    <property type="project" value="UniProtKB-KW"/>
</dbReference>
<reference evidence="9" key="1">
    <citation type="submission" date="2020-06" db="EMBL/GenBank/DDBJ databases">
        <authorList>
            <person name="Li T."/>
            <person name="Hu X."/>
            <person name="Zhang T."/>
            <person name="Song X."/>
            <person name="Zhang H."/>
            <person name="Dai N."/>
            <person name="Sheng W."/>
            <person name="Hou X."/>
            <person name="Wei L."/>
        </authorList>
    </citation>
    <scope>NUCLEOTIDE SEQUENCE</scope>
    <source>
        <strain evidence="9">KEN8</strain>
        <tissue evidence="9">Leaf</tissue>
    </source>
</reference>
<dbReference type="Pfam" id="PF00657">
    <property type="entry name" value="Lipase_GDSL"/>
    <property type="match status" value="1"/>
</dbReference>
<dbReference type="PANTHER" id="PTHR45650:SF9">
    <property type="entry name" value="SGNH HYDROLASE-TYPE ESTERASE DOMAIN-CONTAINING PROTEIN"/>
    <property type="match status" value="1"/>
</dbReference>
<comment type="caution">
    <text evidence="9">The sequence shown here is derived from an EMBL/GenBank/DDBJ whole genome shotgun (WGS) entry which is preliminary data.</text>
</comment>
<feature type="chain" id="PRO_5043654759" evidence="8">
    <location>
        <begin position="28"/>
        <end position="355"/>
    </location>
</feature>